<dbReference type="InterPro" id="IPR007516">
    <property type="entry name" value="Co_F420_Hydgase/DH_bsu_N"/>
</dbReference>
<feature type="domain" description="Coenzyme F420 hydrogenase/dehydrogenase beta subunit C-terminal" evidence="2">
    <location>
        <begin position="109"/>
        <end position="258"/>
    </location>
</feature>
<dbReference type="GO" id="GO:0052592">
    <property type="term" value="F:oxidoreductase activity, acting on CH or CH2 groups, with an iron-sulfur protein as acceptor"/>
    <property type="evidence" value="ECO:0007669"/>
    <property type="project" value="TreeGrafter"/>
</dbReference>
<dbReference type="PANTHER" id="PTHR31332:SF0">
    <property type="entry name" value="7-HYDROXYMETHYL CHLOROPHYLL A REDUCTASE, CHLOROPLASTIC"/>
    <property type="match status" value="1"/>
</dbReference>
<name>A0A2R7Y5H8_9CREN</name>
<evidence type="ECO:0000259" key="1">
    <source>
        <dbReference type="Pfam" id="PF04422"/>
    </source>
</evidence>
<evidence type="ECO:0000313" key="3">
    <source>
        <dbReference type="EMBL" id="PUA32788.1"/>
    </source>
</evidence>
<reference evidence="3 4" key="1">
    <citation type="journal article" date="2018" name="Syst. Appl. Microbiol.">
        <title>A new symbiotic nanoarchaeote (Candidatus Nanoclepta minutus) and its host (Zestosphaera tikiterensis gen. nov., sp. nov.) from a New Zealand hot spring.</title>
        <authorList>
            <person name="St John E."/>
            <person name="Liu Y."/>
            <person name="Podar M."/>
            <person name="Stott M.B."/>
            <person name="Meneghin J."/>
            <person name="Chen Z."/>
            <person name="Lagutin K."/>
            <person name="Mitchell K."/>
            <person name="Reysenbach A.L."/>
        </authorList>
    </citation>
    <scope>NUCLEOTIDE SEQUENCE [LARGE SCALE GENOMIC DNA]</scope>
    <source>
        <strain evidence="3">NZ3</strain>
    </source>
</reference>
<comment type="caution">
    <text evidence="3">The sequence shown here is derived from an EMBL/GenBank/DDBJ whole genome shotgun (WGS) entry which is preliminary data.</text>
</comment>
<dbReference type="Pfam" id="PF04432">
    <property type="entry name" value="FrhB_FdhB_C"/>
    <property type="match status" value="1"/>
</dbReference>
<dbReference type="PANTHER" id="PTHR31332">
    <property type="entry name" value="7-HYDROXYMETHYL CHLOROPHYLL A REDUCTASE, CHLOROPLASTIC"/>
    <property type="match status" value="1"/>
</dbReference>
<protein>
    <recommendedName>
        <fullName evidence="5">Coenzyme F420 hydrogenase</fullName>
    </recommendedName>
</protein>
<sequence length="284" mass="31893">MKNMVSFQSFIIDPEYPMGMYIHVYEAEAKDSRIKERGKAGGAVTAILLYLLEEKIVDTIIVARKKHGLRGETYVVKTPEEILEAVGSIWSVVPYTLGLKEKLLSPEVKKSVFVGLPCQAQFLRQMKMFPLLESDFSSKIYLIISLFCMGTFAIESFLSYVHTSYRVSPDDITSVEIVKDKLLIKHVKGELTISVDEVLPYLQHGCLTCPDYTGVFADISAGRSPESESTLLISRNKMADKIIRDAASKGYIGIREASVKVIDNAIEKSREKILRSYKYVSTLI</sequence>
<dbReference type="AlphaFoldDB" id="A0A2R7Y5H8"/>
<dbReference type="EMBL" id="NBVN01000003">
    <property type="protein sequence ID" value="PUA32788.1"/>
    <property type="molecule type" value="Genomic_DNA"/>
</dbReference>
<proteinExistence type="predicted"/>
<feature type="domain" description="Coenzyme F420 hydrogenase/dehydrogenase beta subunit N-terminal" evidence="1">
    <location>
        <begin position="24"/>
        <end position="95"/>
    </location>
</feature>
<evidence type="ECO:0000259" key="2">
    <source>
        <dbReference type="Pfam" id="PF04432"/>
    </source>
</evidence>
<organism evidence="3 4">
    <name type="scientific">Zestosphaera tikiterensis</name>
    <dbReference type="NCBI Taxonomy" id="1973259"/>
    <lineage>
        <taxon>Archaea</taxon>
        <taxon>Thermoproteota</taxon>
        <taxon>Thermoprotei</taxon>
        <taxon>Desulfurococcales</taxon>
        <taxon>Desulfurococcaceae</taxon>
        <taxon>Zestosphaera</taxon>
    </lineage>
</organism>
<dbReference type="InterPro" id="IPR007525">
    <property type="entry name" value="FrhB_FdhB_C"/>
</dbReference>
<evidence type="ECO:0008006" key="5">
    <source>
        <dbReference type="Google" id="ProtNLM"/>
    </source>
</evidence>
<accession>A0A2R7Y5H8</accession>
<gene>
    <name evidence="3" type="ORF">B7O98_04915</name>
</gene>
<evidence type="ECO:0000313" key="4">
    <source>
        <dbReference type="Proteomes" id="UP000244093"/>
    </source>
</evidence>
<dbReference type="InterPro" id="IPR045220">
    <property type="entry name" value="FRHB/FDHB/HCAR-like"/>
</dbReference>
<dbReference type="Proteomes" id="UP000244093">
    <property type="component" value="Unassembled WGS sequence"/>
</dbReference>
<dbReference type="Pfam" id="PF04422">
    <property type="entry name" value="FrhB_FdhB_N"/>
    <property type="match status" value="1"/>
</dbReference>